<accession>A0A0T5YXK4</accession>
<dbReference type="EMBL" id="LMXI01000303">
    <property type="protein sequence ID" value="KRT58642.1"/>
    <property type="molecule type" value="Genomic_DNA"/>
</dbReference>
<dbReference type="Pfam" id="PF01814">
    <property type="entry name" value="Hemerythrin"/>
    <property type="match status" value="1"/>
</dbReference>
<reference evidence="4 5" key="1">
    <citation type="submission" date="2015-11" db="EMBL/GenBank/DDBJ databases">
        <title>The genome of Candidatus Endoriftia persephone in Ridgeia piscesae and population structure of the North Eastern Pacific vestimentiferan symbionts.</title>
        <authorList>
            <person name="Perez M."/>
            <person name="Juniper K.S."/>
        </authorList>
    </citation>
    <scope>NUCLEOTIDE SEQUENCE [LARGE SCALE GENOMIC DNA]</scope>
    <source>
        <strain evidence="3">Ind10</strain>
        <strain evidence="2">Ind11</strain>
    </source>
</reference>
<comment type="caution">
    <text evidence="2">The sequence shown here is derived from an EMBL/GenBank/DDBJ whole genome shotgun (WGS) entry which is preliminary data.</text>
</comment>
<organism evidence="2 5">
    <name type="scientific">endosymbiont of Ridgeia piscesae</name>
    <dbReference type="NCBI Taxonomy" id="54398"/>
    <lineage>
        <taxon>Bacteria</taxon>
        <taxon>Pseudomonadati</taxon>
        <taxon>Pseudomonadota</taxon>
        <taxon>Gammaproteobacteria</taxon>
        <taxon>sulfur-oxidizing symbionts</taxon>
    </lineage>
</organism>
<dbReference type="Proteomes" id="UP000051634">
    <property type="component" value="Unassembled WGS sequence"/>
</dbReference>
<dbReference type="STRING" id="54398.Ga0074115_11350"/>
<dbReference type="EMBL" id="LDXT01000084">
    <property type="protein sequence ID" value="KRT55078.1"/>
    <property type="molecule type" value="Genomic_DNA"/>
</dbReference>
<proteinExistence type="predicted"/>
<dbReference type="InterPro" id="IPR012312">
    <property type="entry name" value="Hemerythrin-like"/>
</dbReference>
<dbReference type="Gene3D" id="1.20.120.520">
    <property type="entry name" value="nmb1532 protein domain like"/>
    <property type="match status" value="1"/>
</dbReference>
<feature type="domain" description="Hemerythrin-like" evidence="1">
    <location>
        <begin position="5"/>
        <end position="125"/>
    </location>
</feature>
<evidence type="ECO:0000313" key="5">
    <source>
        <dbReference type="Proteomes" id="UP000051634"/>
    </source>
</evidence>
<evidence type="ECO:0000259" key="1">
    <source>
        <dbReference type="Pfam" id="PF01814"/>
    </source>
</evidence>
<dbReference type="PANTHER" id="PTHR39966">
    <property type="entry name" value="BLL2471 PROTEIN-RELATED"/>
    <property type="match status" value="1"/>
</dbReference>
<dbReference type="AlphaFoldDB" id="A0A0T5YXK4"/>
<protein>
    <submittedName>
        <fullName evidence="2 3">Hemerythrin HHE cation binding domain</fullName>
    </submittedName>
</protein>
<dbReference type="OrthoDB" id="9792554at2"/>
<name>A0A0T5YXK4_9GAMM</name>
<keyword evidence="5" id="KW-1185">Reference proteome</keyword>
<evidence type="ECO:0000313" key="4">
    <source>
        <dbReference type="Proteomes" id="UP000051276"/>
    </source>
</evidence>
<dbReference type="RefSeq" id="WP_057956598.1">
    <property type="nucleotide sequence ID" value="NZ_KQ556941.1"/>
</dbReference>
<evidence type="ECO:0000313" key="2">
    <source>
        <dbReference type="EMBL" id="KRT55078.1"/>
    </source>
</evidence>
<dbReference type="Proteomes" id="UP000051276">
    <property type="component" value="Unassembled WGS sequence"/>
</dbReference>
<gene>
    <name evidence="2" type="ORF">Ga0074115_11350</name>
    <name evidence="3" type="ORF">Ga0076813_13912</name>
</gene>
<dbReference type="GO" id="GO:0005886">
    <property type="term" value="C:plasma membrane"/>
    <property type="evidence" value="ECO:0007669"/>
    <property type="project" value="TreeGrafter"/>
</dbReference>
<sequence length="145" mass="16774">MSVISQSMTEDHRRCDELFADAESAAVDNDWARAHSNYDAFREAILHHFRMEEELLFPRFEQQTGMTMGPTQVMRSEHAQMRELFEEMEGTVVAQQQDRFLGLCETLLMLMQQHNAKEEQMLYPMTDQALGDAAAGELLEQMRAL</sequence>
<evidence type="ECO:0000313" key="3">
    <source>
        <dbReference type="EMBL" id="KRT58642.1"/>
    </source>
</evidence>
<dbReference type="PATRIC" id="fig|54398.3.peg.1833"/>
<dbReference type="PANTHER" id="PTHR39966:SF3">
    <property type="entry name" value="DUF438 DOMAIN-CONTAINING PROTEIN"/>
    <property type="match status" value="1"/>
</dbReference>